<dbReference type="InterPro" id="IPR043429">
    <property type="entry name" value="ArtM/GltK/GlnP/TcyL/YhdX-like"/>
</dbReference>
<dbReference type="RefSeq" id="WP_170053723.1">
    <property type="nucleotide sequence ID" value="NZ_JABBKX010000002.1"/>
</dbReference>
<feature type="transmembrane region" description="Helical" evidence="8">
    <location>
        <begin position="191"/>
        <end position="211"/>
    </location>
</feature>
<keyword evidence="6 8" id="KW-1133">Transmembrane helix</keyword>
<evidence type="ECO:0000256" key="3">
    <source>
        <dbReference type="ARBA" id="ARBA00022448"/>
    </source>
</evidence>
<dbReference type="PANTHER" id="PTHR30614:SF21">
    <property type="entry name" value="AMINO ACID ABC TRANSPORTER PERMEASE"/>
    <property type="match status" value="1"/>
</dbReference>
<dbReference type="NCBIfam" id="TIGR01726">
    <property type="entry name" value="HEQRo_perm_3TM"/>
    <property type="match status" value="1"/>
</dbReference>
<dbReference type="CDD" id="cd06261">
    <property type="entry name" value="TM_PBP2"/>
    <property type="match status" value="1"/>
</dbReference>
<dbReference type="InterPro" id="IPR000515">
    <property type="entry name" value="MetI-like"/>
</dbReference>
<dbReference type="GO" id="GO:0006865">
    <property type="term" value="P:amino acid transport"/>
    <property type="evidence" value="ECO:0007669"/>
    <property type="project" value="TreeGrafter"/>
</dbReference>
<accession>A0A848EBX1</accession>
<evidence type="ECO:0000256" key="5">
    <source>
        <dbReference type="ARBA" id="ARBA00022692"/>
    </source>
</evidence>
<dbReference type="InterPro" id="IPR035906">
    <property type="entry name" value="MetI-like_sf"/>
</dbReference>
<dbReference type="GO" id="GO:0022857">
    <property type="term" value="F:transmembrane transporter activity"/>
    <property type="evidence" value="ECO:0007669"/>
    <property type="project" value="InterPro"/>
</dbReference>
<dbReference type="InterPro" id="IPR010065">
    <property type="entry name" value="AA_ABC_transptr_permease_3TM"/>
</dbReference>
<comment type="similarity">
    <text evidence="2">Belongs to the binding-protein-dependent transport system permease family. HisMQ subfamily.</text>
</comment>
<evidence type="ECO:0000313" key="10">
    <source>
        <dbReference type="EMBL" id="NMJ41536.1"/>
    </source>
</evidence>
<dbReference type="SUPFAM" id="SSF161098">
    <property type="entry name" value="MetI-like"/>
    <property type="match status" value="1"/>
</dbReference>
<keyword evidence="7 8" id="KW-0472">Membrane</keyword>
<organism evidence="10 11">
    <name type="scientific">Neoroseomonas marina</name>
    <dbReference type="NCBI Taxonomy" id="1232220"/>
    <lineage>
        <taxon>Bacteria</taxon>
        <taxon>Pseudomonadati</taxon>
        <taxon>Pseudomonadota</taxon>
        <taxon>Alphaproteobacteria</taxon>
        <taxon>Acetobacterales</taxon>
        <taxon>Acetobacteraceae</taxon>
        <taxon>Neoroseomonas</taxon>
    </lineage>
</organism>
<evidence type="ECO:0000259" key="9">
    <source>
        <dbReference type="PROSITE" id="PS50928"/>
    </source>
</evidence>
<keyword evidence="11" id="KW-1185">Reference proteome</keyword>
<feature type="domain" description="ABC transmembrane type-1" evidence="9">
    <location>
        <begin position="21"/>
        <end position="210"/>
    </location>
</feature>
<evidence type="ECO:0000256" key="2">
    <source>
        <dbReference type="ARBA" id="ARBA00010072"/>
    </source>
</evidence>
<sequence length="222" mass="24698">MPYDWNFSIVLQYMPQLLWGGLHTVLLSAACIALAVPIGVVLGVIRHQRVRFLAPIAVVYIDFFRTSVALVLICWCYYALPILLGVNLSTFTAVTIAIGLQASAYLAELVRAGLGSISTGQWEAARALGMPGTMRLRYIILPQAARRMIPVFFLLVVEVVKTTTLAGIVTYPEIVYEAFRVSTEVYRPVETFTIAGLICFAFLFVTGRIAMRLERRYAAVER</sequence>
<evidence type="ECO:0000256" key="6">
    <source>
        <dbReference type="ARBA" id="ARBA00022989"/>
    </source>
</evidence>
<proteinExistence type="inferred from homology"/>
<feature type="transmembrane region" description="Helical" evidence="8">
    <location>
        <begin position="57"/>
        <end position="80"/>
    </location>
</feature>
<evidence type="ECO:0000256" key="1">
    <source>
        <dbReference type="ARBA" id="ARBA00004429"/>
    </source>
</evidence>
<dbReference type="Proteomes" id="UP000548582">
    <property type="component" value="Unassembled WGS sequence"/>
</dbReference>
<evidence type="ECO:0000313" key="11">
    <source>
        <dbReference type="Proteomes" id="UP000548582"/>
    </source>
</evidence>
<gene>
    <name evidence="10" type="ORF">GWK16_09810</name>
</gene>
<dbReference type="PROSITE" id="PS50928">
    <property type="entry name" value="ABC_TM1"/>
    <property type="match status" value="1"/>
</dbReference>
<dbReference type="Gene3D" id="1.10.3720.10">
    <property type="entry name" value="MetI-like"/>
    <property type="match status" value="1"/>
</dbReference>
<comment type="subcellular location">
    <subcellularLocation>
        <location evidence="1">Cell inner membrane</location>
        <topology evidence="1">Multi-pass membrane protein</topology>
    </subcellularLocation>
    <subcellularLocation>
        <location evidence="8">Cell membrane</location>
        <topology evidence="8">Multi-pass membrane protein</topology>
    </subcellularLocation>
</comment>
<dbReference type="Pfam" id="PF00528">
    <property type="entry name" value="BPD_transp_1"/>
    <property type="match status" value="1"/>
</dbReference>
<dbReference type="EMBL" id="JABBKX010000002">
    <property type="protein sequence ID" value="NMJ41536.1"/>
    <property type="molecule type" value="Genomic_DNA"/>
</dbReference>
<keyword evidence="4" id="KW-1003">Cell membrane</keyword>
<name>A0A848EBX1_9PROT</name>
<dbReference type="GO" id="GO:0043190">
    <property type="term" value="C:ATP-binding cassette (ABC) transporter complex"/>
    <property type="evidence" value="ECO:0007669"/>
    <property type="project" value="InterPro"/>
</dbReference>
<evidence type="ECO:0000256" key="4">
    <source>
        <dbReference type="ARBA" id="ARBA00022475"/>
    </source>
</evidence>
<evidence type="ECO:0000256" key="7">
    <source>
        <dbReference type="ARBA" id="ARBA00023136"/>
    </source>
</evidence>
<feature type="transmembrane region" description="Helical" evidence="8">
    <location>
        <begin position="20"/>
        <end position="45"/>
    </location>
</feature>
<evidence type="ECO:0000256" key="8">
    <source>
        <dbReference type="RuleBase" id="RU363032"/>
    </source>
</evidence>
<protein>
    <submittedName>
        <fullName evidence="10">Amino acid ABC transporter permease</fullName>
    </submittedName>
</protein>
<keyword evidence="5 8" id="KW-0812">Transmembrane</keyword>
<dbReference type="PANTHER" id="PTHR30614">
    <property type="entry name" value="MEMBRANE COMPONENT OF AMINO ACID ABC TRANSPORTER"/>
    <property type="match status" value="1"/>
</dbReference>
<dbReference type="AlphaFoldDB" id="A0A848EBX1"/>
<comment type="caution">
    <text evidence="10">The sequence shown here is derived from an EMBL/GenBank/DDBJ whole genome shotgun (WGS) entry which is preliminary data.</text>
</comment>
<reference evidence="10 11" key="1">
    <citation type="submission" date="2020-03" db="EMBL/GenBank/DDBJ databases">
        <authorList>
            <person name="Sun Q."/>
        </authorList>
    </citation>
    <scope>NUCLEOTIDE SEQUENCE [LARGE SCALE GENOMIC DNA]</scope>
    <source>
        <strain evidence="10 11">JC162</strain>
    </source>
</reference>
<feature type="transmembrane region" description="Helical" evidence="8">
    <location>
        <begin position="151"/>
        <end position="171"/>
    </location>
</feature>
<keyword evidence="3 8" id="KW-0813">Transport</keyword>
<feature type="transmembrane region" description="Helical" evidence="8">
    <location>
        <begin position="86"/>
        <end position="107"/>
    </location>
</feature>